<dbReference type="Gene3D" id="3.40.30.10">
    <property type="entry name" value="Glutaredoxin"/>
    <property type="match status" value="1"/>
</dbReference>
<dbReference type="EC" id="2.5.1.18" evidence="1"/>
<reference evidence="10" key="2">
    <citation type="submission" date="2019-09" db="UniProtKB">
        <authorList>
            <consortium name="WormBaseParasite"/>
        </authorList>
    </citation>
    <scope>IDENTIFICATION</scope>
</reference>
<organism evidence="9 10">
    <name type="scientific">Heligmosomoides polygyrus</name>
    <name type="common">Parasitic roundworm</name>
    <dbReference type="NCBI Taxonomy" id="6339"/>
    <lineage>
        <taxon>Eukaryota</taxon>
        <taxon>Metazoa</taxon>
        <taxon>Ecdysozoa</taxon>
        <taxon>Nematoda</taxon>
        <taxon>Chromadorea</taxon>
        <taxon>Rhabditida</taxon>
        <taxon>Rhabditina</taxon>
        <taxon>Rhabditomorpha</taxon>
        <taxon>Strongyloidea</taxon>
        <taxon>Heligmosomidae</taxon>
        <taxon>Heligmosomoides</taxon>
    </lineage>
</organism>
<evidence type="ECO:0000256" key="1">
    <source>
        <dbReference type="ARBA" id="ARBA00012452"/>
    </source>
</evidence>
<name>A0A183FGG6_HELPZ</name>
<evidence type="ECO:0000256" key="5">
    <source>
        <dbReference type="ARBA" id="ARBA00078118"/>
    </source>
</evidence>
<accession>A0A183FGG6</accession>
<comment type="catalytic activity">
    <reaction evidence="4">
        <text>RX + glutathione = an S-substituted glutathione + a halide anion + H(+)</text>
        <dbReference type="Rhea" id="RHEA:16437"/>
        <dbReference type="ChEBI" id="CHEBI:15378"/>
        <dbReference type="ChEBI" id="CHEBI:16042"/>
        <dbReference type="ChEBI" id="CHEBI:17792"/>
        <dbReference type="ChEBI" id="CHEBI:57925"/>
        <dbReference type="ChEBI" id="CHEBI:90779"/>
        <dbReference type="EC" id="2.5.1.18"/>
    </reaction>
</comment>
<dbReference type="GO" id="GO:0004602">
    <property type="term" value="F:glutathione peroxidase activity"/>
    <property type="evidence" value="ECO:0007669"/>
    <property type="project" value="UniProtKB-ARBA"/>
</dbReference>
<feature type="domain" description="GST C-terminal" evidence="7">
    <location>
        <begin position="91"/>
        <end position="211"/>
    </location>
</feature>
<dbReference type="PROSITE" id="PS50405">
    <property type="entry name" value="GST_CTER"/>
    <property type="match status" value="1"/>
</dbReference>
<evidence type="ECO:0000259" key="7">
    <source>
        <dbReference type="PROSITE" id="PS50405"/>
    </source>
</evidence>
<dbReference type="InterPro" id="IPR036249">
    <property type="entry name" value="Thioredoxin-like_sf"/>
</dbReference>
<dbReference type="SFLD" id="SFLDS00019">
    <property type="entry name" value="Glutathione_Transferase_(cytos"/>
    <property type="match status" value="1"/>
</dbReference>
<protein>
    <recommendedName>
        <fullName evidence="1">glutathione transferase</fullName>
        <ecNumber evidence="1">2.5.1.18</ecNumber>
    </recommendedName>
    <alternativeName>
        <fullName evidence="5">GST class-sigma</fullName>
    </alternativeName>
</protein>
<dbReference type="GO" id="GO:0004364">
    <property type="term" value="F:glutathione transferase activity"/>
    <property type="evidence" value="ECO:0007669"/>
    <property type="project" value="UniProtKB-EC"/>
</dbReference>
<dbReference type="GO" id="GO:0006749">
    <property type="term" value="P:glutathione metabolic process"/>
    <property type="evidence" value="ECO:0007669"/>
    <property type="project" value="TreeGrafter"/>
</dbReference>
<dbReference type="InterPro" id="IPR036282">
    <property type="entry name" value="Glutathione-S-Trfase_C_sf"/>
</dbReference>
<dbReference type="SUPFAM" id="SSF52833">
    <property type="entry name" value="Thioredoxin-like"/>
    <property type="match status" value="1"/>
</dbReference>
<dbReference type="FunFam" id="3.40.30.10:FF:000035">
    <property type="entry name" value="hematopoietic prostaglandin D synthase"/>
    <property type="match status" value="1"/>
</dbReference>
<evidence type="ECO:0000259" key="6">
    <source>
        <dbReference type="PROSITE" id="PS50404"/>
    </source>
</evidence>
<dbReference type="EMBL" id="UZAH01025532">
    <property type="protein sequence ID" value="VDO65693.1"/>
    <property type="molecule type" value="Genomic_DNA"/>
</dbReference>
<dbReference type="InterPro" id="IPR010987">
    <property type="entry name" value="Glutathione-S-Trfase_C-like"/>
</dbReference>
<keyword evidence="2" id="KW-0808">Transferase</keyword>
<evidence type="ECO:0000313" key="9">
    <source>
        <dbReference type="Proteomes" id="UP000050761"/>
    </source>
</evidence>
<dbReference type="InterPro" id="IPR004046">
    <property type="entry name" value="GST_C"/>
</dbReference>
<reference evidence="8 9" key="1">
    <citation type="submission" date="2018-11" db="EMBL/GenBank/DDBJ databases">
        <authorList>
            <consortium name="Pathogen Informatics"/>
        </authorList>
    </citation>
    <scope>NUCLEOTIDE SEQUENCE [LARGE SCALE GENOMIC DNA]</scope>
</reference>
<evidence type="ECO:0000313" key="10">
    <source>
        <dbReference type="WBParaSite" id="HPBE_0000574601-mRNA-1"/>
    </source>
</evidence>
<dbReference type="InterPro" id="IPR050213">
    <property type="entry name" value="GST_superfamily"/>
</dbReference>
<dbReference type="Pfam" id="PF14497">
    <property type="entry name" value="GST_C_3"/>
    <property type="match status" value="1"/>
</dbReference>
<dbReference type="OrthoDB" id="414243at2759"/>
<evidence type="ECO:0000256" key="2">
    <source>
        <dbReference type="ARBA" id="ARBA00022679"/>
    </source>
</evidence>
<dbReference type="CDD" id="cd03039">
    <property type="entry name" value="GST_N_Sigma_like"/>
    <property type="match status" value="1"/>
</dbReference>
<dbReference type="SUPFAM" id="SSF47616">
    <property type="entry name" value="GST C-terminal domain-like"/>
    <property type="match status" value="1"/>
</dbReference>
<evidence type="ECO:0000256" key="3">
    <source>
        <dbReference type="ARBA" id="ARBA00038317"/>
    </source>
</evidence>
<evidence type="ECO:0000256" key="4">
    <source>
        <dbReference type="ARBA" id="ARBA00047960"/>
    </source>
</evidence>
<accession>A0A3P7YLX7</accession>
<dbReference type="SFLD" id="SFLDG00363">
    <property type="entry name" value="AMPS_(cytGST):_Alpha-__Mu-__Pi"/>
    <property type="match status" value="1"/>
</dbReference>
<dbReference type="WBParaSite" id="HPBE_0000574601-mRNA-1">
    <property type="protein sequence ID" value="HPBE_0000574601-mRNA-1"/>
    <property type="gene ID" value="HPBE_0000574601"/>
</dbReference>
<gene>
    <name evidence="8" type="ORF">HPBE_LOCUS5747</name>
</gene>
<dbReference type="Gene3D" id="1.20.1050.10">
    <property type="match status" value="1"/>
</dbReference>
<dbReference type="PANTHER" id="PTHR11571">
    <property type="entry name" value="GLUTATHIONE S-TRANSFERASE"/>
    <property type="match status" value="1"/>
</dbReference>
<dbReference type="InterPro" id="IPR004045">
    <property type="entry name" value="Glutathione_S-Trfase_N"/>
</dbReference>
<dbReference type="InterPro" id="IPR040079">
    <property type="entry name" value="Glutathione_S-Trfase"/>
</dbReference>
<dbReference type="Proteomes" id="UP000050761">
    <property type="component" value="Unassembled WGS sequence"/>
</dbReference>
<sequence length="224" mass="25976">MTEQRHFYTLHYFNIRGRGEPIRLIFVYFDVKFEDHRIANDDWPKFKPGAPMGQVPYLDVDGGKLVLCQMQSICRYLAKSLRPNDYFAGATKSDSAKCDMYVEAFMNLFSLGVERLYEDDPVIRMKKEEIFMKQYPVRLRVLEDHLKSNGGRNFVGKTVLWCDLVALCVLSMLEEGLPELMEDFPIMHSYYTSMRELPTIKDYIGRAWPPASAVSKKQADGEES</sequence>
<dbReference type="Pfam" id="PF02798">
    <property type="entry name" value="GST_N"/>
    <property type="match status" value="1"/>
</dbReference>
<dbReference type="PANTHER" id="PTHR11571:SF150">
    <property type="entry name" value="GLUTATHIONE S-TRANSFERASE"/>
    <property type="match status" value="1"/>
</dbReference>
<dbReference type="AlphaFoldDB" id="A0A183FGG6"/>
<keyword evidence="9" id="KW-1185">Reference proteome</keyword>
<proteinExistence type="inferred from homology"/>
<dbReference type="CDD" id="cd03192">
    <property type="entry name" value="GST_C_Sigma_like"/>
    <property type="match status" value="1"/>
</dbReference>
<evidence type="ECO:0000313" key="8">
    <source>
        <dbReference type="EMBL" id="VDO65693.1"/>
    </source>
</evidence>
<dbReference type="SFLD" id="SFLDG01205">
    <property type="entry name" value="AMPS.1"/>
    <property type="match status" value="1"/>
</dbReference>
<comment type="similarity">
    <text evidence="3">Belongs to the GST superfamily. Sigma family.</text>
</comment>
<feature type="domain" description="GST N-terminal" evidence="6">
    <location>
        <begin position="6"/>
        <end position="85"/>
    </location>
</feature>
<dbReference type="PROSITE" id="PS50404">
    <property type="entry name" value="GST_NTER"/>
    <property type="match status" value="1"/>
</dbReference>